<protein>
    <recommendedName>
        <fullName evidence="3">Protein kinase domain-containing protein</fullName>
    </recommendedName>
</protein>
<dbReference type="HOGENOM" id="CLU_000288_21_4_1"/>
<dbReference type="PROSITE" id="PS50011">
    <property type="entry name" value="PROTEIN_KINASE_DOM"/>
    <property type="match status" value="1"/>
</dbReference>
<dbReference type="InterPro" id="IPR011009">
    <property type="entry name" value="Kinase-like_dom_sf"/>
</dbReference>
<dbReference type="GO" id="GO:0005524">
    <property type="term" value="F:ATP binding"/>
    <property type="evidence" value="ECO:0007669"/>
    <property type="project" value="UniProtKB-KW"/>
</dbReference>
<dbReference type="PANTHER" id="PTHR47989">
    <property type="entry name" value="OS01G0750732 PROTEIN"/>
    <property type="match status" value="1"/>
</dbReference>
<proteinExistence type="predicted"/>
<reference evidence="5" key="1">
    <citation type="journal article" date="2013" name="Science">
        <title>The Amborella genome and the evolution of flowering plants.</title>
        <authorList>
            <consortium name="Amborella Genome Project"/>
        </authorList>
    </citation>
    <scope>NUCLEOTIDE SEQUENCE [LARGE SCALE GENOMIC DNA]</scope>
</reference>
<dbReference type="SUPFAM" id="SSF56112">
    <property type="entry name" value="Protein kinase-like (PK-like)"/>
    <property type="match status" value="1"/>
</dbReference>
<organism evidence="4 5">
    <name type="scientific">Amborella trichopoda</name>
    <dbReference type="NCBI Taxonomy" id="13333"/>
    <lineage>
        <taxon>Eukaryota</taxon>
        <taxon>Viridiplantae</taxon>
        <taxon>Streptophyta</taxon>
        <taxon>Embryophyta</taxon>
        <taxon>Tracheophyta</taxon>
        <taxon>Spermatophyta</taxon>
        <taxon>Magnoliopsida</taxon>
        <taxon>Amborellales</taxon>
        <taxon>Amborellaceae</taxon>
        <taxon>Amborella</taxon>
    </lineage>
</organism>
<evidence type="ECO:0000313" key="5">
    <source>
        <dbReference type="Proteomes" id="UP000017836"/>
    </source>
</evidence>
<keyword evidence="1" id="KW-0547">Nucleotide-binding</keyword>
<evidence type="ECO:0000313" key="4">
    <source>
        <dbReference type="EMBL" id="ERM96233.1"/>
    </source>
</evidence>
<dbReference type="PROSITE" id="PS00108">
    <property type="entry name" value="PROTEIN_KINASE_ST"/>
    <property type="match status" value="1"/>
</dbReference>
<dbReference type="AlphaFoldDB" id="W1NL46"/>
<dbReference type="OMA" id="SCEETMI"/>
<dbReference type="GO" id="GO:0004672">
    <property type="term" value="F:protein kinase activity"/>
    <property type="evidence" value="ECO:0000318"/>
    <property type="project" value="GO_Central"/>
</dbReference>
<evidence type="ECO:0000256" key="1">
    <source>
        <dbReference type="ARBA" id="ARBA00022741"/>
    </source>
</evidence>
<accession>W1NL46</accession>
<feature type="domain" description="Protein kinase" evidence="3">
    <location>
        <begin position="1"/>
        <end position="170"/>
    </location>
</feature>
<gene>
    <name evidence="4" type="ORF">AMTR_s00001p00132860</name>
</gene>
<dbReference type="Proteomes" id="UP000017836">
    <property type="component" value="Unassembled WGS sequence"/>
</dbReference>
<sequence>MGIAHLHGGCKPSIIHRDLKPSNILLGEEFQAKISDFGLVKSGPVGDESHVSSQIKGTPGYLDPSYCSTFHLSTLSDVYSFGVILLQLIAAKPAVDTSRPLYTAYHIIDWARPSLEQGNVESIMDVNLLMGPCNTEMMLRMGQLGLRCVAKSPKDRPPMSEVCGELERALCETQGLVPQRLTRPSKKWIEQEENESFTMSLEGARLQRFHVEMESISFSSLDLKCLDSNTRGGESLREVWEEASDATG</sequence>
<evidence type="ECO:0000256" key="2">
    <source>
        <dbReference type="ARBA" id="ARBA00022840"/>
    </source>
</evidence>
<dbReference type="InterPro" id="IPR008271">
    <property type="entry name" value="Ser/Thr_kinase_AS"/>
</dbReference>
<dbReference type="eggNOG" id="ENOG502RYE3">
    <property type="taxonomic scope" value="Eukaryota"/>
</dbReference>
<keyword evidence="2" id="KW-0067">ATP-binding</keyword>
<evidence type="ECO:0000259" key="3">
    <source>
        <dbReference type="PROSITE" id="PS50011"/>
    </source>
</evidence>
<dbReference type="PANTHER" id="PTHR47989:SF61">
    <property type="entry name" value="PROTEIN KINASE DOMAIN-CONTAINING PROTEIN"/>
    <property type="match status" value="1"/>
</dbReference>
<dbReference type="Gene3D" id="1.10.510.10">
    <property type="entry name" value="Transferase(Phosphotransferase) domain 1"/>
    <property type="match status" value="1"/>
</dbReference>
<keyword evidence="5" id="KW-1185">Reference proteome</keyword>
<dbReference type="Pfam" id="PF00069">
    <property type="entry name" value="Pkinase"/>
    <property type="match status" value="1"/>
</dbReference>
<dbReference type="EMBL" id="KI397142">
    <property type="protein sequence ID" value="ERM96233.1"/>
    <property type="molecule type" value="Genomic_DNA"/>
</dbReference>
<dbReference type="Gramene" id="ERM96233">
    <property type="protein sequence ID" value="ERM96233"/>
    <property type="gene ID" value="AMTR_s00001p00132860"/>
</dbReference>
<name>W1NL46_AMBTC</name>
<dbReference type="InterPro" id="IPR000719">
    <property type="entry name" value="Prot_kinase_dom"/>
</dbReference>